<feature type="transmembrane region" description="Helical" evidence="1">
    <location>
        <begin position="43"/>
        <end position="63"/>
    </location>
</feature>
<dbReference type="EMBL" id="DVJP01000051">
    <property type="protein sequence ID" value="HIS76735.1"/>
    <property type="molecule type" value="Genomic_DNA"/>
</dbReference>
<name>A0A9D1FP34_9FIRM</name>
<dbReference type="Pfam" id="PF11070">
    <property type="entry name" value="DUF2871"/>
    <property type="match status" value="1"/>
</dbReference>
<evidence type="ECO:0000256" key="1">
    <source>
        <dbReference type="SAM" id="Phobius"/>
    </source>
</evidence>
<organism evidence="2 3">
    <name type="scientific">Candidatus Merdivicinus excrementipullorum</name>
    <dbReference type="NCBI Taxonomy" id="2840867"/>
    <lineage>
        <taxon>Bacteria</taxon>
        <taxon>Bacillati</taxon>
        <taxon>Bacillota</taxon>
        <taxon>Clostridia</taxon>
        <taxon>Eubacteriales</taxon>
        <taxon>Oscillospiraceae</taxon>
        <taxon>Oscillospiraceae incertae sedis</taxon>
        <taxon>Candidatus Merdivicinus</taxon>
    </lineage>
</organism>
<keyword evidence="1" id="KW-0812">Transmembrane</keyword>
<comment type="caution">
    <text evidence="2">The sequence shown here is derived from an EMBL/GenBank/DDBJ whole genome shotgun (WGS) entry which is preliminary data.</text>
</comment>
<feature type="transmembrane region" description="Helical" evidence="1">
    <location>
        <begin position="75"/>
        <end position="97"/>
    </location>
</feature>
<evidence type="ECO:0000313" key="3">
    <source>
        <dbReference type="Proteomes" id="UP000824002"/>
    </source>
</evidence>
<proteinExistence type="predicted"/>
<protein>
    <submittedName>
        <fullName evidence="2">DUF2871 domain-containing protein</fullName>
    </submittedName>
</protein>
<feature type="transmembrane region" description="Helical" evidence="1">
    <location>
        <begin position="109"/>
        <end position="130"/>
    </location>
</feature>
<keyword evidence="1" id="KW-1133">Transmembrane helix</keyword>
<dbReference type="Proteomes" id="UP000824002">
    <property type="component" value="Unassembled WGS sequence"/>
</dbReference>
<reference evidence="2" key="2">
    <citation type="journal article" date="2021" name="PeerJ">
        <title>Extensive microbial diversity within the chicken gut microbiome revealed by metagenomics and culture.</title>
        <authorList>
            <person name="Gilroy R."/>
            <person name="Ravi A."/>
            <person name="Getino M."/>
            <person name="Pursley I."/>
            <person name="Horton D.L."/>
            <person name="Alikhan N.F."/>
            <person name="Baker D."/>
            <person name="Gharbi K."/>
            <person name="Hall N."/>
            <person name="Watson M."/>
            <person name="Adriaenssens E.M."/>
            <person name="Foster-Nyarko E."/>
            <person name="Jarju S."/>
            <person name="Secka A."/>
            <person name="Antonio M."/>
            <person name="Oren A."/>
            <person name="Chaudhuri R.R."/>
            <person name="La Ragione R."/>
            <person name="Hildebrand F."/>
            <person name="Pallen M.J."/>
        </authorList>
    </citation>
    <scope>NUCLEOTIDE SEQUENCE</scope>
    <source>
        <strain evidence="2">CHK199-13235</strain>
    </source>
</reference>
<evidence type="ECO:0000313" key="2">
    <source>
        <dbReference type="EMBL" id="HIS76735.1"/>
    </source>
</evidence>
<accession>A0A9D1FP34</accession>
<feature type="transmembrane region" description="Helical" evidence="1">
    <location>
        <begin position="5"/>
        <end position="23"/>
    </location>
</feature>
<reference evidence="2" key="1">
    <citation type="submission" date="2020-10" db="EMBL/GenBank/DDBJ databases">
        <authorList>
            <person name="Gilroy R."/>
        </authorList>
    </citation>
    <scope>NUCLEOTIDE SEQUENCE</scope>
    <source>
        <strain evidence="2">CHK199-13235</strain>
    </source>
</reference>
<sequence>MYRKYLSTAFIYAVIAMVWGVFYREFTKFAGFSGKTALSVIHVHYFALGMIFFLLLALLEKNFAFSAGKGVKPGLVFYHIGLNTAWLGFFLRGLVQVSETVLSRGMDAAISGISGLGHICLAAGMLLLLWKVRSGALKN</sequence>
<gene>
    <name evidence="2" type="ORF">IAB51_07990</name>
</gene>
<keyword evidence="1" id="KW-0472">Membrane</keyword>
<dbReference type="AlphaFoldDB" id="A0A9D1FP34"/>
<dbReference type="InterPro" id="IPR021299">
    <property type="entry name" value="DUF2871"/>
</dbReference>